<feature type="transmembrane region" description="Helical" evidence="3">
    <location>
        <begin position="364"/>
        <end position="385"/>
    </location>
</feature>
<organism evidence="4 5">
    <name type="scientific">Oxobacter pfennigii</name>
    <dbReference type="NCBI Taxonomy" id="36849"/>
    <lineage>
        <taxon>Bacteria</taxon>
        <taxon>Bacillati</taxon>
        <taxon>Bacillota</taxon>
        <taxon>Clostridia</taxon>
        <taxon>Eubacteriales</taxon>
        <taxon>Clostridiaceae</taxon>
        <taxon>Oxobacter</taxon>
    </lineage>
</organism>
<dbReference type="PANTHER" id="PTHR11328:SF36">
    <property type="entry name" value="MELIBIOSE PERMEASE"/>
    <property type="match status" value="1"/>
</dbReference>
<feature type="transmembrane region" description="Helical" evidence="3">
    <location>
        <begin position="320"/>
        <end position="343"/>
    </location>
</feature>
<evidence type="ECO:0000256" key="3">
    <source>
        <dbReference type="SAM" id="Phobius"/>
    </source>
</evidence>
<dbReference type="RefSeq" id="WP_054874340.1">
    <property type="nucleotide sequence ID" value="NZ_LKET01000027.1"/>
</dbReference>
<feature type="transmembrane region" description="Helical" evidence="3">
    <location>
        <begin position="294"/>
        <end position="314"/>
    </location>
</feature>
<comment type="caution">
    <text evidence="4">The sequence shown here is derived from an EMBL/GenBank/DDBJ whole genome shotgun (WGS) entry which is preliminary data.</text>
</comment>
<dbReference type="Proteomes" id="UP000050326">
    <property type="component" value="Unassembled WGS sequence"/>
</dbReference>
<dbReference type="PANTHER" id="PTHR11328">
    <property type="entry name" value="MAJOR FACILITATOR SUPERFAMILY DOMAIN-CONTAINING PROTEIN"/>
    <property type="match status" value="1"/>
</dbReference>
<dbReference type="InterPro" id="IPR001927">
    <property type="entry name" value="Na/Gal_symport"/>
</dbReference>
<keyword evidence="3" id="KW-0812">Transmembrane</keyword>
<dbReference type="SUPFAM" id="SSF103473">
    <property type="entry name" value="MFS general substrate transporter"/>
    <property type="match status" value="1"/>
</dbReference>
<dbReference type="GO" id="GO:0006814">
    <property type="term" value="P:sodium ion transport"/>
    <property type="evidence" value="ECO:0007669"/>
    <property type="project" value="InterPro"/>
</dbReference>
<dbReference type="CDD" id="cd17332">
    <property type="entry name" value="MFS_MelB_like"/>
    <property type="match status" value="1"/>
</dbReference>
<evidence type="ECO:0000256" key="1">
    <source>
        <dbReference type="ARBA" id="ARBA00022448"/>
    </source>
</evidence>
<dbReference type="Gene3D" id="1.20.1250.20">
    <property type="entry name" value="MFS general substrate transporter like domains"/>
    <property type="match status" value="1"/>
</dbReference>
<gene>
    <name evidence="4" type="primary">yihP_1</name>
    <name evidence="4" type="ORF">OXPF_12460</name>
</gene>
<feature type="transmembrane region" description="Helical" evidence="3">
    <location>
        <begin position="220"/>
        <end position="242"/>
    </location>
</feature>
<dbReference type="EMBL" id="LKET01000027">
    <property type="protein sequence ID" value="KPU45119.1"/>
    <property type="molecule type" value="Genomic_DNA"/>
</dbReference>
<feature type="transmembrane region" description="Helical" evidence="3">
    <location>
        <begin position="79"/>
        <end position="96"/>
    </location>
</feature>
<dbReference type="Pfam" id="PF13347">
    <property type="entry name" value="MFS_2"/>
    <property type="match status" value="1"/>
</dbReference>
<name>A0A0P8WBM5_9CLOT</name>
<feature type="transmembrane region" description="Helical" evidence="3">
    <location>
        <begin position="179"/>
        <end position="199"/>
    </location>
</feature>
<protein>
    <submittedName>
        <fullName evidence="4">Putative 2,3-dihydroxypropane-1-sulfonate exporter</fullName>
    </submittedName>
</protein>
<feature type="transmembrane region" description="Helical" evidence="3">
    <location>
        <begin position="262"/>
        <end position="282"/>
    </location>
</feature>
<feature type="transmembrane region" description="Helical" evidence="3">
    <location>
        <begin position="108"/>
        <end position="131"/>
    </location>
</feature>
<accession>A0A0P8WBM5</accession>
<dbReference type="GO" id="GO:0015293">
    <property type="term" value="F:symporter activity"/>
    <property type="evidence" value="ECO:0007669"/>
    <property type="project" value="UniProtKB-KW"/>
</dbReference>
<sequence>MSKLPKRVYIAYGYQEFAMGFATTMGTQYFPFFLTDVAMVLPAVAATILLIGRVVDTVDVPLIGALVEKSNMPWGKYRSWLFVAPPLIIIFNLLMFTDFNVSLPVKAAYLTIAYIMGYVFVNFTTTSRLTMLPVFTSDQTERAALSASRGQGAAIGQLVRGAIVLPLVLFLGGGDQTKGYFLTVLVFGAVIISGLYYIAYLAKDYDKPMPGRKPATLKDMVIAVATNKPLLLLVIADIFRLTATNVLMGLGMYYFKYVVGNLLLFAVYAPITAGCMLVGATTSRFLTNKYDKRTVYRMGIVVWAIGMISVYLFAGSNAAVFIALVGLAQFGMAISNAPSAAFYSDTADYSEWKTGKSVKALNMSLLLIPIKAGVAIGGSVAAFGLATIGFKANEVTPEVVQGLRVLISAVPSVIAVIAIIFMTIYSLDKNKMAEIQEELKQRAAQKS</sequence>
<reference evidence="4 5" key="1">
    <citation type="submission" date="2015-09" db="EMBL/GenBank/DDBJ databases">
        <title>Genome sequence of Oxobacter pfennigii DSM 3222.</title>
        <authorList>
            <person name="Poehlein A."/>
            <person name="Bengelsdorf F.R."/>
            <person name="Schiel-Bengelsdorf B."/>
            <person name="Duerre P."/>
            <person name="Daniel R."/>
        </authorList>
    </citation>
    <scope>NUCLEOTIDE SEQUENCE [LARGE SCALE GENOMIC DNA]</scope>
    <source>
        <strain evidence="4 5">DSM 3222</strain>
    </source>
</reference>
<dbReference type="InterPro" id="IPR039672">
    <property type="entry name" value="MFS_2"/>
</dbReference>
<dbReference type="GO" id="GO:0008643">
    <property type="term" value="P:carbohydrate transport"/>
    <property type="evidence" value="ECO:0007669"/>
    <property type="project" value="InterPro"/>
</dbReference>
<evidence type="ECO:0000256" key="2">
    <source>
        <dbReference type="ARBA" id="ARBA00022847"/>
    </source>
</evidence>
<keyword evidence="3" id="KW-1133">Transmembrane helix</keyword>
<keyword evidence="2" id="KW-0769">Symport</keyword>
<keyword evidence="5" id="KW-1185">Reference proteome</keyword>
<dbReference type="NCBIfam" id="TIGR00792">
    <property type="entry name" value="gph"/>
    <property type="match status" value="1"/>
</dbReference>
<proteinExistence type="predicted"/>
<dbReference type="OrthoDB" id="9764596at2"/>
<dbReference type="AlphaFoldDB" id="A0A0P8WBM5"/>
<keyword evidence="3" id="KW-0472">Membrane</keyword>
<evidence type="ECO:0000313" key="4">
    <source>
        <dbReference type="EMBL" id="KPU45119.1"/>
    </source>
</evidence>
<feature type="transmembrane region" description="Helical" evidence="3">
    <location>
        <begin position="405"/>
        <end position="427"/>
    </location>
</feature>
<dbReference type="GO" id="GO:0005886">
    <property type="term" value="C:plasma membrane"/>
    <property type="evidence" value="ECO:0007669"/>
    <property type="project" value="TreeGrafter"/>
</dbReference>
<dbReference type="InterPro" id="IPR036259">
    <property type="entry name" value="MFS_trans_sf"/>
</dbReference>
<evidence type="ECO:0000313" key="5">
    <source>
        <dbReference type="Proteomes" id="UP000050326"/>
    </source>
</evidence>
<feature type="transmembrane region" description="Helical" evidence="3">
    <location>
        <begin position="29"/>
        <end position="51"/>
    </location>
</feature>
<keyword evidence="1" id="KW-0813">Transport</keyword>